<sequence length="338" mass="38780">MLKQNENSSMFDATILSLPNDYLNNSDNSTNDQIKILNNDLQIAHQEIENLNMEILELKSELQKSLKIIDTLKKINIIEQKGTTPLSGNKKKLNYVENRESLKISGKTVYTDPESVAHTIMPVMCNTKTAPIKVINLTSTMDGCLRTEDVVIDNVTDRITTKENDCTKLEDIISKENINRKIMIVADDLGKNMQRNIQKLVGKEFFVSCFWKPGANMHEVLLSEKTEICKLNKNDFVIILAGTNDRNPRDFQFWVQHFLNDVTNTNVIFLSIPYNKHLHEGKLNHELKYICRKNSAHFVNLDRSAYIPGQELARQQNVEICNVPERRGENIFKITDTV</sequence>
<protein>
    <submittedName>
        <fullName evidence="1">Uncharacterized protein</fullName>
    </submittedName>
</protein>
<accession>A0ACC1CEX1</accession>
<keyword evidence="2" id="KW-1185">Reference proteome</keyword>
<evidence type="ECO:0000313" key="2">
    <source>
        <dbReference type="Proteomes" id="UP000824533"/>
    </source>
</evidence>
<reference evidence="1 2" key="1">
    <citation type="journal article" date="2021" name="Front. Genet.">
        <title>Chromosome-Level Genome Assembly Reveals Significant Gene Expansion in the Toll and IMD Signaling Pathways of Dendrolimus kikuchii.</title>
        <authorList>
            <person name="Zhou J."/>
            <person name="Wu P."/>
            <person name="Xiong Z."/>
            <person name="Liu N."/>
            <person name="Zhao N."/>
            <person name="Ji M."/>
            <person name="Qiu Y."/>
            <person name="Yang B."/>
        </authorList>
    </citation>
    <scope>NUCLEOTIDE SEQUENCE [LARGE SCALE GENOMIC DNA]</scope>
    <source>
        <strain evidence="1">Ann1</strain>
    </source>
</reference>
<gene>
    <name evidence="1" type="ORF">K1T71_014078</name>
</gene>
<dbReference type="Proteomes" id="UP000824533">
    <property type="component" value="Linkage Group LG28"/>
</dbReference>
<proteinExistence type="predicted"/>
<name>A0ACC1CEX1_9NEOP</name>
<dbReference type="EMBL" id="CM034414">
    <property type="protein sequence ID" value="KAJ0170150.1"/>
    <property type="molecule type" value="Genomic_DNA"/>
</dbReference>
<organism evidence="1 2">
    <name type="scientific">Dendrolimus kikuchii</name>
    <dbReference type="NCBI Taxonomy" id="765133"/>
    <lineage>
        <taxon>Eukaryota</taxon>
        <taxon>Metazoa</taxon>
        <taxon>Ecdysozoa</taxon>
        <taxon>Arthropoda</taxon>
        <taxon>Hexapoda</taxon>
        <taxon>Insecta</taxon>
        <taxon>Pterygota</taxon>
        <taxon>Neoptera</taxon>
        <taxon>Endopterygota</taxon>
        <taxon>Lepidoptera</taxon>
        <taxon>Glossata</taxon>
        <taxon>Ditrysia</taxon>
        <taxon>Bombycoidea</taxon>
        <taxon>Lasiocampidae</taxon>
        <taxon>Dendrolimus</taxon>
    </lineage>
</organism>
<evidence type="ECO:0000313" key="1">
    <source>
        <dbReference type="EMBL" id="KAJ0170150.1"/>
    </source>
</evidence>
<comment type="caution">
    <text evidence="1">The sequence shown here is derived from an EMBL/GenBank/DDBJ whole genome shotgun (WGS) entry which is preliminary data.</text>
</comment>